<name>A0A8S5UBK2_9CAUD</name>
<sequence length="31" mass="3645">MIDIDSISREISKETGYDFDIVKKVCQHVFK</sequence>
<organism evidence="1">
    <name type="scientific">Podoviridae sp. ctZkC8</name>
    <dbReference type="NCBI Taxonomy" id="2825259"/>
    <lineage>
        <taxon>Viruses</taxon>
        <taxon>Duplodnaviria</taxon>
        <taxon>Heunggongvirae</taxon>
        <taxon>Uroviricota</taxon>
        <taxon>Caudoviricetes</taxon>
    </lineage>
</organism>
<evidence type="ECO:0000313" key="1">
    <source>
        <dbReference type="EMBL" id="DAF91844.1"/>
    </source>
</evidence>
<protein>
    <submittedName>
        <fullName evidence="1">Uncharacterized protein</fullName>
    </submittedName>
</protein>
<accession>A0A8S5UBK2</accession>
<dbReference type="EMBL" id="BK016062">
    <property type="protein sequence ID" value="DAF91844.1"/>
    <property type="molecule type" value="Genomic_DNA"/>
</dbReference>
<reference evidence="1" key="1">
    <citation type="journal article" date="2021" name="Proc. Natl. Acad. Sci. U.S.A.">
        <title>A Catalog of Tens of Thousands of Viruses from Human Metagenomes Reveals Hidden Associations with Chronic Diseases.</title>
        <authorList>
            <person name="Tisza M.J."/>
            <person name="Buck C.B."/>
        </authorList>
    </citation>
    <scope>NUCLEOTIDE SEQUENCE</scope>
    <source>
        <strain evidence="1">CtZkC8</strain>
    </source>
</reference>
<proteinExistence type="predicted"/>